<evidence type="ECO:0000256" key="5">
    <source>
        <dbReference type="ARBA" id="ARBA00022807"/>
    </source>
</evidence>
<dbReference type="Proteomes" id="UP000185639">
    <property type="component" value="Unassembled WGS sequence"/>
</dbReference>
<dbReference type="AlphaFoldDB" id="A0A1N7NU64"/>
<protein>
    <submittedName>
        <fullName evidence="7">Spr peptidase. Cysteine peptidase. MEROPS family C40</fullName>
    </submittedName>
</protein>
<dbReference type="Gene3D" id="3.90.1720.10">
    <property type="entry name" value="endopeptidase domain like (from Nostoc punctiforme)"/>
    <property type="match status" value="1"/>
</dbReference>
<evidence type="ECO:0000259" key="6">
    <source>
        <dbReference type="PROSITE" id="PS51935"/>
    </source>
</evidence>
<evidence type="ECO:0000256" key="4">
    <source>
        <dbReference type="ARBA" id="ARBA00022801"/>
    </source>
</evidence>
<dbReference type="GO" id="GO:0008234">
    <property type="term" value="F:cysteine-type peptidase activity"/>
    <property type="evidence" value="ECO:0007669"/>
    <property type="project" value="UniProtKB-KW"/>
</dbReference>
<dbReference type="STRING" id="484498.SAMN05421686_107262"/>
<feature type="domain" description="NlpC/P60" evidence="6">
    <location>
        <begin position="29"/>
        <end position="150"/>
    </location>
</feature>
<proteinExistence type="inferred from homology"/>
<evidence type="ECO:0000256" key="2">
    <source>
        <dbReference type="ARBA" id="ARBA00022670"/>
    </source>
</evidence>
<dbReference type="OrthoDB" id="9807055at2"/>
<dbReference type="GO" id="GO:0006508">
    <property type="term" value="P:proteolysis"/>
    <property type="evidence" value="ECO:0007669"/>
    <property type="project" value="UniProtKB-KW"/>
</dbReference>
<dbReference type="EMBL" id="FTOH01000007">
    <property type="protein sequence ID" value="SIT01874.1"/>
    <property type="molecule type" value="Genomic_DNA"/>
</dbReference>
<dbReference type="Pfam" id="PF00877">
    <property type="entry name" value="NLPC_P60"/>
    <property type="match status" value="1"/>
</dbReference>
<keyword evidence="2" id="KW-0645">Protease</keyword>
<keyword evidence="5" id="KW-0788">Thiol protease</keyword>
<evidence type="ECO:0000313" key="7">
    <source>
        <dbReference type="EMBL" id="SIT01874.1"/>
    </source>
</evidence>
<comment type="similarity">
    <text evidence="1">Belongs to the peptidase C40 family.</text>
</comment>
<dbReference type="InterPro" id="IPR052062">
    <property type="entry name" value="Murein_DD/LD_carboxypeptidase"/>
</dbReference>
<dbReference type="InterPro" id="IPR038765">
    <property type="entry name" value="Papain-like_cys_pep_sf"/>
</dbReference>
<keyword evidence="4" id="KW-0378">Hydrolase</keyword>
<name>A0A1N7NU64_9GAMM</name>
<evidence type="ECO:0000256" key="1">
    <source>
        <dbReference type="ARBA" id="ARBA00007074"/>
    </source>
</evidence>
<gene>
    <name evidence="7" type="ORF">SAMN05421686_107262</name>
</gene>
<dbReference type="InterPro" id="IPR000064">
    <property type="entry name" value="NLP_P60_dom"/>
</dbReference>
<evidence type="ECO:0000256" key="3">
    <source>
        <dbReference type="ARBA" id="ARBA00022729"/>
    </source>
</evidence>
<accession>A0A1N7NU64</accession>
<dbReference type="PROSITE" id="PS51935">
    <property type="entry name" value="NLPC_P60"/>
    <property type="match status" value="1"/>
</dbReference>
<keyword evidence="8" id="KW-1185">Reference proteome</keyword>
<reference evidence="8" key="1">
    <citation type="submission" date="2017-01" db="EMBL/GenBank/DDBJ databases">
        <authorList>
            <person name="Varghese N."/>
            <person name="Submissions S."/>
        </authorList>
    </citation>
    <scope>NUCLEOTIDE SEQUENCE [LARGE SCALE GENOMIC DNA]</scope>
    <source>
        <strain evidence="8">DSM 24913</strain>
    </source>
</reference>
<keyword evidence="3" id="KW-0732">Signal</keyword>
<sequence>MASTLLAGCSGFQALPGPGNQSSAQFENPDVRSRLYDEYQQWQGTPHRLGGLSERGIDCSGLVYVTFRDEFNIQLPRSTRQQSSQGVPVSRHSLRSGDLVFFDTGVNSRHVGIYIEQDKFLHVSSSRGVMVSYLTSDYWKKRFTHARRVPIH</sequence>
<organism evidence="7 8">
    <name type="scientific">Thalassolituus maritimus</name>
    <dbReference type="NCBI Taxonomy" id="484498"/>
    <lineage>
        <taxon>Bacteria</taxon>
        <taxon>Pseudomonadati</taxon>
        <taxon>Pseudomonadota</taxon>
        <taxon>Gammaproteobacteria</taxon>
        <taxon>Oceanospirillales</taxon>
        <taxon>Oceanospirillaceae</taxon>
        <taxon>Thalassolituus</taxon>
    </lineage>
</organism>
<dbReference type="SUPFAM" id="SSF54001">
    <property type="entry name" value="Cysteine proteinases"/>
    <property type="match status" value="1"/>
</dbReference>
<dbReference type="PANTHER" id="PTHR47360:SF1">
    <property type="entry name" value="ENDOPEPTIDASE NLPC-RELATED"/>
    <property type="match status" value="1"/>
</dbReference>
<evidence type="ECO:0000313" key="8">
    <source>
        <dbReference type="Proteomes" id="UP000185639"/>
    </source>
</evidence>
<dbReference type="PANTHER" id="PTHR47360">
    <property type="entry name" value="MUREIN DD-ENDOPEPTIDASE MEPS/MUREIN LD-CARBOXYPEPTIDASE"/>
    <property type="match status" value="1"/>
</dbReference>